<reference evidence="2" key="1">
    <citation type="submission" date="2021-01" db="EMBL/GenBank/DDBJ databases">
        <title>Adiantum capillus-veneris genome.</title>
        <authorList>
            <person name="Fang Y."/>
            <person name="Liao Q."/>
        </authorList>
    </citation>
    <scope>NUCLEOTIDE SEQUENCE</scope>
    <source>
        <strain evidence="2">H3</strain>
        <tissue evidence="2">Leaf</tissue>
    </source>
</reference>
<evidence type="ECO:0000256" key="1">
    <source>
        <dbReference type="SAM" id="MobiDB-lite"/>
    </source>
</evidence>
<comment type="caution">
    <text evidence="2">The sequence shown here is derived from an EMBL/GenBank/DDBJ whole genome shotgun (WGS) entry which is preliminary data.</text>
</comment>
<dbReference type="AlphaFoldDB" id="A0A9D4UYY5"/>
<name>A0A9D4UYY5_ADICA</name>
<feature type="compositionally biased region" description="Basic and acidic residues" evidence="1">
    <location>
        <begin position="81"/>
        <end position="92"/>
    </location>
</feature>
<gene>
    <name evidence="2" type="ORF">GOP47_0008052</name>
</gene>
<protein>
    <submittedName>
        <fullName evidence="2">Uncharacterized protein</fullName>
    </submittedName>
</protein>
<organism evidence="2 3">
    <name type="scientific">Adiantum capillus-veneris</name>
    <name type="common">Maidenhair fern</name>
    <dbReference type="NCBI Taxonomy" id="13818"/>
    <lineage>
        <taxon>Eukaryota</taxon>
        <taxon>Viridiplantae</taxon>
        <taxon>Streptophyta</taxon>
        <taxon>Embryophyta</taxon>
        <taxon>Tracheophyta</taxon>
        <taxon>Polypodiopsida</taxon>
        <taxon>Polypodiidae</taxon>
        <taxon>Polypodiales</taxon>
        <taxon>Pteridineae</taxon>
        <taxon>Pteridaceae</taxon>
        <taxon>Vittarioideae</taxon>
        <taxon>Adiantum</taxon>
    </lineage>
</organism>
<evidence type="ECO:0000313" key="3">
    <source>
        <dbReference type="Proteomes" id="UP000886520"/>
    </source>
</evidence>
<proteinExistence type="predicted"/>
<dbReference type="Proteomes" id="UP000886520">
    <property type="component" value="Chromosome 8"/>
</dbReference>
<accession>A0A9D4UYY5</accession>
<dbReference type="EMBL" id="JABFUD020000008">
    <property type="protein sequence ID" value="KAI5075987.1"/>
    <property type="molecule type" value="Genomic_DNA"/>
</dbReference>
<evidence type="ECO:0000313" key="2">
    <source>
        <dbReference type="EMBL" id="KAI5075987.1"/>
    </source>
</evidence>
<feature type="region of interest" description="Disordered" evidence="1">
    <location>
        <begin position="63"/>
        <end position="92"/>
    </location>
</feature>
<keyword evidence="3" id="KW-1185">Reference proteome</keyword>
<sequence>MAKQSDKWYHDNGLCYLFSCVHENMLKGKPGRIENKDVQYPTREEVEMEEVFSMFTKLQIPGEVINLDDNKDKGDNDDDAPGSKETPRNDNS</sequence>